<dbReference type="EMBL" id="FOVD01000011">
    <property type="protein sequence ID" value="SFN92138.1"/>
    <property type="molecule type" value="Genomic_DNA"/>
</dbReference>
<keyword evidence="2" id="KW-1185">Reference proteome</keyword>
<dbReference type="RefSeq" id="WP_139222100.1">
    <property type="nucleotide sequence ID" value="NZ_FOVD01000011.1"/>
</dbReference>
<accession>A0A1I5CYV2</accession>
<name>A0A1I5CYV2_CHROL</name>
<sequence>MMYDPDRRMSMDLGAGFWNNSQDGTTWYNTGVGFTSTDGISMDYDGNGINWSQPNTNMLLSNIGITIGTTTDGDGGVHINIPPIELSKSSFFWGIEIRSHVNEYMDYWNSNSQSTKGPGLLKGLPSIDATKKVHGALPRVIDLVNFSKDELMILLNEL</sequence>
<gene>
    <name evidence="1" type="ORF">SAMN05421594_4718</name>
</gene>
<evidence type="ECO:0000313" key="1">
    <source>
        <dbReference type="EMBL" id="SFN92138.1"/>
    </source>
</evidence>
<organism evidence="1 2">
    <name type="scientific">Chryseobacterium oleae</name>
    <dbReference type="NCBI Taxonomy" id="491207"/>
    <lineage>
        <taxon>Bacteria</taxon>
        <taxon>Pseudomonadati</taxon>
        <taxon>Bacteroidota</taxon>
        <taxon>Flavobacteriia</taxon>
        <taxon>Flavobacteriales</taxon>
        <taxon>Weeksellaceae</taxon>
        <taxon>Chryseobacterium group</taxon>
        <taxon>Chryseobacterium</taxon>
    </lineage>
</organism>
<reference evidence="2" key="1">
    <citation type="submission" date="2016-10" db="EMBL/GenBank/DDBJ databases">
        <authorList>
            <person name="Varghese N."/>
            <person name="Submissions S."/>
        </authorList>
    </citation>
    <scope>NUCLEOTIDE SEQUENCE [LARGE SCALE GENOMIC DNA]</scope>
    <source>
        <strain evidence="2">DSM 25575</strain>
    </source>
</reference>
<proteinExistence type="predicted"/>
<protein>
    <submittedName>
        <fullName evidence="1">Uncharacterized protein</fullName>
    </submittedName>
</protein>
<evidence type="ECO:0000313" key="2">
    <source>
        <dbReference type="Proteomes" id="UP000198769"/>
    </source>
</evidence>
<dbReference type="Proteomes" id="UP000198769">
    <property type="component" value="Unassembled WGS sequence"/>
</dbReference>
<dbReference type="AlphaFoldDB" id="A0A1I5CYV2"/>
<dbReference type="OrthoDB" id="6225685at2"/>